<dbReference type="Proteomes" id="UP000236630">
    <property type="component" value="Unassembled WGS sequence"/>
</dbReference>
<keyword evidence="2" id="KW-1185">Reference proteome</keyword>
<proteinExistence type="predicted"/>
<accession>A0A2H5QQE3</accession>
<dbReference type="EMBL" id="BDQV01000583">
    <property type="protein sequence ID" value="GAY66495.1"/>
    <property type="molecule type" value="Genomic_DNA"/>
</dbReference>
<evidence type="ECO:0000313" key="2">
    <source>
        <dbReference type="Proteomes" id="UP000236630"/>
    </source>
</evidence>
<sequence>MKVGGKAIFFKAWKLTSCSYIQPREFRTRQSPFGKGHQISTIPYLNLLKLAEIIFEQLSTRRDLRDGGRLPTSRDSSVAGSVVAGLQQYMSTNGNPKSPRSREMNWCRTSMPLCITRTNMNFPQLGRQSNLRKGNKGTALVDEYVSRNSG</sequence>
<name>A0A2H5QQE3_CITUN</name>
<dbReference type="AlphaFoldDB" id="A0A2H5QQE3"/>
<comment type="caution">
    <text evidence="1">The sequence shown here is derived from an EMBL/GenBank/DDBJ whole genome shotgun (WGS) entry which is preliminary data.</text>
</comment>
<gene>
    <name evidence="1" type="ORF">CUMW_249210</name>
</gene>
<evidence type="ECO:0000313" key="1">
    <source>
        <dbReference type="EMBL" id="GAY66495.1"/>
    </source>
</evidence>
<protein>
    <submittedName>
        <fullName evidence="1">Uncharacterized protein</fullName>
    </submittedName>
</protein>
<organism evidence="1 2">
    <name type="scientific">Citrus unshiu</name>
    <name type="common">Satsuma mandarin</name>
    <name type="synonym">Citrus nobilis var. unshiu</name>
    <dbReference type="NCBI Taxonomy" id="55188"/>
    <lineage>
        <taxon>Eukaryota</taxon>
        <taxon>Viridiplantae</taxon>
        <taxon>Streptophyta</taxon>
        <taxon>Embryophyta</taxon>
        <taxon>Tracheophyta</taxon>
        <taxon>Spermatophyta</taxon>
        <taxon>Magnoliopsida</taxon>
        <taxon>eudicotyledons</taxon>
        <taxon>Gunneridae</taxon>
        <taxon>Pentapetalae</taxon>
        <taxon>rosids</taxon>
        <taxon>malvids</taxon>
        <taxon>Sapindales</taxon>
        <taxon>Rutaceae</taxon>
        <taxon>Aurantioideae</taxon>
        <taxon>Citrus</taxon>
    </lineage>
</organism>
<reference evidence="1 2" key="1">
    <citation type="journal article" date="2017" name="Front. Genet.">
        <title>Draft sequencing of the heterozygous diploid genome of Satsuma (Citrus unshiu Marc.) using a hybrid assembly approach.</title>
        <authorList>
            <person name="Shimizu T."/>
            <person name="Tanizawa Y."/>
            <person name="Mochizuki T."/>
            <person name="Nagasaki H."/>
            <person name="Yoshioka T."/>
            <person name="Toyoda A."/>
            <person name="Fujiyama A."/>
            <person name="Kaminuma E."/>
            <person name="Nakamura Y."/>
        </authorList>
    </citation>
    <scope>NUCLEOTIDE SEQUENCE [LARGE SCALE GENOMIC DNA]</scope>
    <source>
        <strain evidence="2">cv. Miyagawa wase</strain>
    </source>
</reference>